<keyword evidence="9" id="KW-0256">Endoplasmic reticulum</keyword>
<proteinExistence type="predicted"/>
<sequence>MLARADVACLVAGFSLWFSVVGASGGLSADAFFAALTLRSVLAALLISSSHVLYALVWYSPKSFMSLCAALAPRSTAVSVFSALVAVAKVTQQVGLIGWASTHGNVLEMVISMGAVRWVTALLLMGVGQSLNLSIYRAIGKDGVYYGFKLGRPVPWSTAFPFNAGFRHPQYVGGMLSQLGVFALLATPSSLHAGLLALMAWWVLLYALTSLMEASDDNDIKGAD</sequence>
<dbReference type="PANTHER" id="PTHR15458">
    <property type="entry name" value="PHOSPHATIDYLETHANOLAMINE N-METHYLTRANSFERASE"/>
    <property type="match status" value="1"/>
</dbReference>
<dbReference type="PANTHER" id="PTHR15458:SF5">
    <property type="entry name" value="PHOSPHATIDYLETHANOLAMINE N-METHYLTRANSFERASE"/>
    <property type="match status" value="1"/>
</dbReference>
<organism evidence="17">
    <name type="scientific">Coccolithus braarudii</name>
    <dbReference type="NCBI Taxonomy" id="221442"/>
    <lineage>
        <taxon>Eukaryota</taxon>
        <taxon>Haptista</taxon>
        <taxon>Haptophyta</taxon>
        <taxon>Prymnesiophyceae</taxon>
        <taxon>Coccolithales</taxon>
        <taxon>Coccolithaceae</taxon>
        <taxon>Coccolithus</taxon>
    </lineage>
</organism>
<evidence type="ECO:0000256" key="9">
    <source>
        <dbReference type="ARBA" id="ARBA00022824"/>
    </source>
</evidence>
<comment type="pathway">
    <text evidence="3">Lipid metabolism.</text>
</comment>
<dbReference type="UniPathway" id="UPA00753"/>
<dbReference type="GO" id="GO:0000773">
    <property type="term" value="F:phosphatidyl-N-methylethanolamine N-methyltransferase activity"/>
    <property type="evidence" value="ECO:0007669"/>
    <property type="project" value="UniProtKB-EC"/>
</dbReference>
<feature type="transmembrane region" description="Helical" evidence="16">
    <location>
        <begin position="106"/>
        <end position="127"/>
    </location>
</feature>
<keyword evidence="14" id="KW-1208">Phospholipid metabolism</keyword>
<feature type="transmembrane region" description="Helical" evidence="16">
    <location>
        <begin position="32"/>
        <end position="57"/>
    </location>
</feature>
<dbReference type="EMBL" id="HBEY01037630">
    <property type="protein sequence ID" value="CAD8614532.1"/>
    <property type="molecule type" value="Transcribed_RNA"/>
</dbReference>
<comment type="subcellular location">
    <subcellularLocation>
        <location evidence="1">Endoplasmic reticulum membrane</location>
        <topology evidence="1">Multi-pass membrane protein</topology>
    </subcellularLocation>
</comment>
<evidence type="ECO:0000256" key="16">
    <source>
        <dbReference type="SAM" id="Phobius"/>
    </source>
</evidence>
<keyword evidence="5" id="KW-0489">Methyltransferase</keyword>
<dbReference type="Pfam" id="PF04191">
    <property type="entry name" value="PEMT"/>
    <property type="match status" value="1"/>
</dbReference>
<dbReference type="AlphaFoldDB" id="A0A7S0Q3H6"/>
<keyword evidence="7" id="KW-0949">S-adenosyl-L-methionine</keyword>
<keyword evidence="11" id="KW-0443">Lipid metabolism</keyword>
<dbReference type="GO" id="GO:0005789">
    <property type="term" value="C:endoplasmic reticulum membrane"/>
    <property type="evidence" value="ECO:0007669"/>
    <property type="project" value="UniProtKB-SubCell"/>
</dbReference>
<evidence type="ECO:0000256" key="11">
    <source>
        <dbReference type="ARBA" id="ARBA00023098"/>
    </source>
</evidence>
<evidence type="ECO:0000256" key="4">
    <source>
        <dbReference type="ARBA" id="ARBA00022516"/>
    </source>
</evidence>
<evidence type="ECO:0000256" key="14">
    <source>
        <dbReference type="ARBA" id="ARBA00023264"/>
    </source>
</evidence>
<reference evidence="17" key="1">
    <citation type="submission" date="2021-01" db="EMBL/GenBank/DDBJ databases">
        <authorList>
            <person name="Corre E."/>
            <person name="Pelletier E."/>
            <person name="Niang G."/>
            <person name="Scheremetjew M."/>
            <person name="Finn R."/>
            <person name="Kale V."/>
            <person name="Holt S."/>
            <person name="Cochrane G."/>
            <person name="Meng A."/>
            <person name="Brown T."/>
            <person name="Cohen L."/>
        </authorList>
    </citation>
    <scope>NUCLEOTIDE SEQUENCE</scope>
    <source>
        <strain evidence="17">PLY182g</strain>
    </source>
</reference>
<evidence type="ECO:0000256" key="5">
    <source>
        <dbReference type="ARBA" id="ARBA00022603"/>
    </source>
</evidence>
<keyword evidence="12 16" id="KW-0472">Membrane</keyword>
<evidence type="ECO:0000256" key="6">
    <source>
        <dbReference type="ARBA" id="ARBA00022679"/>
    </source>
</evidence>
<evidence type="ECO:0000256" key="3">
    <source>
        <dbReference type="ARBA" id="ARBA00005189"/>
    </source>
</evidence>
<gene>
    <name evidence="17" type="ORF">CPEL01642_LOCUS17913</name>
</gene>
<keyword evidence="6" id="KW-0808">Transferase</keyword>
<name>A0A7S0Q3H6_9EUKA</name>
<evidence type="ECO:0000256" key="1">
    <source>
        <dbReference type="ARBA" id="ARBA00004477"/>
    </source>
</evidence>
<accession>A0A7S0Q3H6</accession>
<evidence type="ECO:0000256" key="10">
    <source>
        <dbReference type="ARBA" id="ARBA00022989"/>
    </source>
</evidence>
<comment type="pathway">
    <text evidence="2">Phospholipid metabolism; phosphatidylcholine biosynthesis.</text>
</comment>
<dbReference type="InterPro" id="IPR007318">
    <property type="entry name" value="Phopholipid_MeTrfase"/>
</dbReference>
<dbReference type="GO" id="GO:0006656">
    <property type="term" value="P:phosphatidylcholine biosynthetic process"/>
    <property type="evidence" value="ECO:0007669"/>
    <property type="project" value="UniProtKB-UniPathway"/>
</dbReference>
<protein>
    <recommendedName>
        <fullName evidence="15">phosphatidyl-N-methylethanolamine N-methyltransferase</fullName>
        <ecNumber evidence="15">2.1.1.71</ecNumber>
    </recommendedName>
</protein>
<evidence type="ECO:0000313" key="17">
    <source>
        <dbReference type="EMBL" id="CAD8614532.1"/>
    </source>
</evidence>
<dbReference type="EC" id="2.1.1.71" evidence="15"/>
<keyword evidence="13" id="KW-0594">Phospholipid biosynthesis</keyword>
<evidence type="ECO:0000256" key="15">
    <source>
        <dbReference type="ARBA" id="ARBA00034137"/>
    </source>
</evidence>
<feature type="transmembrane region" description="Helical" evidence="16">
    <location>
        <begin position="179"/>
        <end position="204"/>
    </location>
</feature>
<evidence type="ECO:0000256" key="12">
    <source>
        <dbReference type="ARBA" id="ARBA00023136"/>
    </source>
</evidence>
<keyword evidence="4" id="KW-0444">Lipid biosynthesis</keyword>
<dbReference type="GO" id="GO:0032259">
    <property type="term" value="P:methylation"/>
    <property type="evidence" value="ECO:0007669"/>
    <property type="project" value="UniProtKB-KW"/>
</dbReference>
<keyword evidence="8 16" id="KW-0812">Transmembrane</keyword>
<dbReference type="InterPro" id="IPR024960">
    <property type="entry name" value="PEMT/MFAP"/>
</dbReference>
<keyword evidence="10 16" id="KW-1133">Transmembrane helix</keyword>
<evidence type="ECO:0000256" key="13">
    <source>
        <dbReference type="ARBA" id="ARBA00023209"/>
    </source>
</evidence>
<evidence type="ECO:0000256" key="8">
    <source>
        <dbReference type="ARBA" id="ARBA00022692"/>
    </source>
</evidence>
<evidence type="ECO:0000256" key="2">
    <source>
        <dbReference type="ARBA" id="ARBA00004969"/>
    </source>
</evidence>
<evidence type="ECO:0000256" key="7">
    <source>
        <dbReference type="ARBA" id="ARBA00022691"/>
    </source>
</evidence>